<dbReference type="InterPro" id="IPR006860">
    <property type="entry name" value="FecR"/>
</dbReference>
<evidence type="ECO:0000313" key="5">
    <source>
        <dbReference type="Proteomes" id="UP000541352"/>
    </source>
</evidence>
<comment type="caution">
    <text evidence="4">The sequence shown here is derived from an EMBL/GenBank/DDBJ whole genome shotgun (WGS) entry which is preliminary data.</text>
</comment>
<gene>
    <name evidence="4" type="ORF">FHS57_001780</name>
</gene>
<sequence length="368" mass="41358">MKDYKEYTVTEFVLDDSFRRWVLKNLPTDSSFWEKWVLENPSKNESVTQARAFILKMNQTHELLSENELKQAISSLSEARNREEVFVRPLLNRISWWKQAAAAVVVLGVLGAFYTVYQSKINPTVVYEVRKSQLGTQLVEVINDDKVEKLVSLPDGSQVRLSPLSRLSYPKTFASTVREVYLSGEGFFNVTKNPQKPFLVYANELVTKVLGTSFLIRAFDKADKVEVIVKTGKVAVYSVKEEVSKTPTTELTGTILTPNQQIVFDRKVENMEKKLVSIPTPVLAIAEQTKVGLSFSNTPVEQALDALSQKYGIPIVFDKNILKACEISAEFADESFYEQLDLICKAIGATYQVVDAQIVIQGKGCSTN</sequence>
<dbReference type="InterPro" id="IPR032508">
    <property type="entry name" value="FecR_C"/>
</dbReference>
<proteinExistence type="predicted"/>
<dbReference type="PANTHER" id="PTHR30273">
    <property type="entry name" value="PERIPLASMIC SIGNAL SENSOR AND SIGMA FACTOR ACTIVATOR FECR-RELATED"/>
    <property type="match status" value="1"/>
</dbReference>
<dbReference type="Pfam" id="PF16344">
    <property type="entry name" value="FecR_C"/>
    <property type="match status" value="1"/>
</dbReference>
<reference evidence="4 5" key="1">
    <citation type="submission" date="2020-08" db="EMBL/GenBank/DDBJ databases">
        <title>Genomic Encyclopedia of Type Strains, Phase IV (KMG-IV): sequencing the most valuable type-strain genomes for metagenomic binning, comparative biology and taxonomic classification.</title>
        <authorList>
            <person name="Goeker M."/>
        </authorList>
    </citation>
    <scope>NUCLEOTIDE SEQUENCE [LARGE SCALE GENOMIC DNA]</scope>
    <source>
        <strain evidence="4 5">DSM 17976</strain>
    </source>
</reference>
<dbReference type="InterPro" id="IPR012373">
    <property type="entry name" value="Ferrdict_sens_TM"/>
</dbReference>
<protein>
    <submittedName>
        <fullName evidence="4">Ferric-dicitrate binding protein FerR (Iron transport regulator)</fullName>
    </submittedName>
</protein>
<evidence type="ECO:0000259" key="3">
    <source>
        <dbReference type="Pfam" id="PF16344"/>
    </source>
</evidence>
<dbReference type="RefSeq" id="WP_221225577.1">
    <property type="nucleotide sequence ID" value="NZ_JACIBY010000003.1"/>
</dbReference>
<dbReference type="Gene3D" id="2.60.120.1440">
    <property type="match status" value="1"/>
</dbReference>
<dbReference type="Pfam" id="PF04773">
    <property type="entry name" value="FecR"/>
    <property type="match status" value="1"/>
</dbReference>
<feature type="domain" description="Protein FecR C-terminal" evidence="3">
    <location>
        <begin position="293"/>
        <end position="360"/>
    </location>
</feature>
<dbReference type="Proteomes" id="UP000541352">
    <property type="component" value="Unassembled WGS sequence"/>
</dbReference>
<organism evidence="4 5">
    <name type="scientific">Runella defluvii</name>
    <dbReference type="NCBI Taxonomy" id="370973"/>
    <lineage>
        <taxon>Bacteria</taxon>
        <taxon>Pseudomonadati</taxon>
        <taxon>Bacteroidota</taxon>
        <taxon>Cytophagia</taxon>
        <taxon>Cytophagales</taxon>
        <taxon>Spirosomataceae</taxon>
        <taxon>Runella</taxon>
    </lineage>
</organism>
<dbReference type="EMBL" id="JACIBY010000003">
    <property type="protein sequence ID" value="MBB3837783.1"/>
    <property type="molecule type" value="Genomic_DNA"/>
</dbReference>
<accession>A0A7W5ZI96</accession>
<evidence type="ECO:0000313" key="4">
    <source>
        <dbReference type="EMBL" id="MBB3837783.1"/>
    </source>
</evidence>
<keyword evidence="1" id="KW-0472">Membrane</keyword>
<evidence type="ECO:0000256" key="1">
    <source>
        <dbReference type="SAM" id="Phobius"/>
    </source>
</evidence>
<dbReference type="PIRSF" id="PIRSF018266">
    <property type="entry name" value="FecR"/>
    <property type="match status" value="1"/>
</dbReference>
<keyword evidence="5" id="KW-1185">Reference proteome</keyword>
<evidence type="ECO:0000259" key="2">
    <source>
        <dbReference type="Pfam" id="PF04773"/>
    </source>
</evidence>
<dbReference type="GO" id="GO:0016989">
    <property type="term" value="F:sigma factor antagonist activity"/>
    <property type="evidence" value="ECO:0007669"/>
    <property type="project" value="TreeGrafter"/>
</dbReference>
<keyword evidence="1" id="KW-1133">Transmembrane helix</keyword>
<dbReference type="PANTHER" id="PTHR30273:SF2">
    <property type="entry name" value="PROTEIN FECR"/>
    <property type="match status" value="1"/>
</dbReference>
<dbReference type="Gene3D" id="3.55.50.30">
    <property type="match status" value="1"/>
</dbReference>
<name>A0A7W5ZI96_9BACT</name>
<feature type="transmembrane region" description="Helical" evidence="1">
    <location>
        <begin position="96"/>
        <end position="117"/>
    </location>
</feature>
<dbReference type="AlphaFoldDB" id="A0A7W5ZI96"/>
<feature type="domain" description="FecR protein" evidence="2">
    <location>
        <begin position="150"/>
        <end position="234"/>
    </location>
</feature>
<keyword evidence="1" id="KW-0812">Transmembrane</keyword>